<dbReference type="Proteomes" id="UP000026962">
    <property type="component" value="Chromosome 3"/>
</dbReference>
<dbReference type="AlphaFoldDB" id="A0A0E0KA95"/>
<sequence>MEECDDTVTVDGGDRRRLRRRRCFGPRCWMSGSTFTNKKSYICTSCSMWLTAKDRVESVGDEGCLLSFFPVASMT</sequence>
<organism evidence="1">
    <name type="scientific">Oryza punctata</name>
    <name type="common">Red rice</name>
    <dbReference type="NCBI Taxonomy" id="4537"/>
    <lineage>
        <taxon>Eukaryota</taxon>
        <taxon>Viridiplantae</taxon>
        <taxon>Streptophyta</taxon>
        <taxon>Embryophyta</taxon>
        <taxon>Tracheophyta</taxon>
        <taxon>Spermatophyta</taxon>
        <taxon>Magnoliopsida</taxon>
        <taxon>Liliopsida</taxon>
        <taxon>Poales</taxon>
        <taxon>Poaceae</taxon>
        <taxon>BOP clade</taxon>
        <taxon>Oryzoideae</taxon>
        <taxon>Oryzeae</taxon>
        <taxon>Oryzinae</taxon>
        <taxon>Oryza</taxon>
    </lineage>
</organism>
<protein>
    <submittedName>
        <fullName evidence="1">Uncharacterized protein</fullName>
    </submittedName>
</protein>
<dbReference type="HOGENOM" id="CLU_120192_5_2_1"/>
<evidence type="ECO:0000313" key="1">
    <source>
        <dbReference type="EnsemblPlants" id="OPUNC03G07330.1"/>
    </source>
</evidence>
<proteinExistence type="predicted"/>
<reference evidence="1" key="2">
    <citation type="submission" date="2018-05" db="EMBL/GenBank/DDBJ databases">
        <title>OpunRS2 (Oryza punctata Reference Sequence Version 2).</title>
        <authorList>
            <person name="Zhang J."/>
            <person name="Kudrna D."/>
            <person name="Lee S."/>
            <person name="Talag J."/>
            <person name="Welchert J."/>
            <person name="Wing R.A."/>
        </authorList>
    </citation>
    <scope>NUCLEOTIDE SEQUENCE [LARGE SCALE GENOMIC DNA]</scope>
</reference>
<name>A0A0E0KA95_ORYPU</name>
<dbReference type="Gramene" id="OPUNC03G07330.1">
    <property type="protein sequence ID" value="OPUNC03G07330.1"/>
    <property type="gene ID" value="OPUNC03G07330"/>
</dbReference>
<evidence type="ECO:0000313" key="2">
    <source>
        <dbReference type="Proteomes" id="UP000026962"/>
    </source>
</evidence>
<accession>A0A0E0KA95</accession>
<dbReference type="EnsemblPlants" id="OPUNC03G07330.1">
    <property type="protein sequence ID" value="OPUNC03G07330.1"/>
    <property type="gene ID" value="OPUNC03G07330"/>
</dbReference>
<reference evidence="1" key="1">
    <citation type="submission" date="2015-04" db="UniProtKB">
        <authorList>
            <consortium name="EnsemblPlants"/>
        </authorList>
    </citation>
    <scope>IDENTIFICATION</scope>
</reference>
<keyword evidence="2" id="KW-1185">Reference proteome</keyword>